<feature type="domain" description="AB hydrolase-1" evidence="1">
    <location>
        <begin position="14"/>
        <end position="237"/>
    </location>
</feature>
<dbReference type="Proteomes" id="UP000239209">
    <property type="component" value="Unassembled WGS sequence"/>
</dbReference>
<dbReference type="PRINTS" id="PR00111">
    <property type="entry name" value="ABHYDROLASE"/>
</dbReference>
<dbReference type="Pfam" id="PF12697">
    <property type="entry name" value="Abhydrolase_6"/>
    <property type="match status" value="1"/>
</dbReference>
<dbReference type="AlphaFoldDB" id="A0A2T0S3S1"/>
<gene>
    <name evidence="2" type="ORF">CLV70_109232</name>
</gene>
<organism evidence="2 3">
    <name type="scientific">Pseudosporangium ferrugineum</name>
    <dbReference type="NCBI Taxonomy" id="439699"/>
    <lineage>
        <taxon>Bacteria</taxon>
        <taxon>Bacillati</taxon>
        <taxon>Actinomycetota</taxon>
        <taxon>Actinomycetes</taxon>
        <taxon>Micromonosporales</taxon>
        <taxon>Micromonosporaceae</taxon>
        <taxon>Pseudosporangium</taxon>
    </lineage>
</organism>
<dbReference type="OrthoDB" id="3249793at2"/>
<dbReference type="EMBL" id="PVZG01000009">
    <property type="protein sequence ID" value="PRY28075.1"/>
    <property type="molecule type" value="Genomic_DNA"/>
</dbReference>
<dbReference type="Gene3D" id="3.40.50.1820">
    <property type="entry name" value="alpha/beta hydrolase"/>
    <property type="match status" value="1"/>
</dbReference>
<dbReference type="InterPro" id="IPR000073">
    <property type="entry name" value="AB_hydrolase_1"/>
</dbReference>
<proteinExistence type="predicted"/>
<dbReference type="GO" id="GO:0016020">
    <property type="term" value="C:membrane"/>
    <property type="evidence" value="ECO:0007669"/>
    <property type="project" value="TreeGrafter"/>
</dbReference>
<name>A0A2T0S3S1_9ACTN</name>
<comment type="caution">
    <text evidence="2">The sequence shown here is derived from an EMBL/GenBank/DDBJ whole genome shotgun (WGS) entry which is preliminary data.</text>
</comment>
<dbReference type="PANTHER" id="PTHR43798:SF33">
    <property type="entry name" value="HYDROLASE, PUTATIVE (AFU_ORTHOLOGUE AFUA_2G14860)-RELATED"/>
    <property type="match status" value="1"/>
</dbReference>
<evidence type="ECO:0000313" key="2">
    <source>
        <dbReference type="EMBL" id="PRY28075.1"/>
    </source>
</evidence>
<dbReference type="SUPFAM" id="SSF53474">
    <property type="entry name" value="alpha/beta-Hydrolases"/>
    <property type="match status" value="1"/>
</dbReference>
<keyword evidence="3" id="KW-1185">Reference proteome</keyword>
<dbReference type="RefSeq" id="WP_106128164.1">
    <property type="nucleotide sequence ID" value="NZ_PVZG01000009.1"/>
</dbReference>
<dbReference type="GO" id="GO:0003824">
    <property type="term" value="F:catalytic activity"/>
    <property type="evidence" value="ECO:0007669"/>
    <property type="project" value="UniProtKB-ARBA"/>
</dbReference>
<evidence type="ECO:0000259" key="1">
    <source>
        <dbReference type="Pfam" id="PF12697"/>
    </source>
</evidence>
<accession>A0A2T0S3S1</accession>
<dbReference type="InterPro" id="IPR029058">
    <property type="entry name" value="AB_hydrolase_fold"/>
</dbReference>
<protein>
    <submittedName>
        <fullName evidence="2">Pimeloyl-ACP methyl ester carboxylesterase</fullName>
    </submittedName>
</protein>
<evidence type="ECO:0000313" key="3">
    <source>
        <dbReference type="Proteomes" id="UP000239209"/>
    </source>
</evidence>
<dbReference type="InterPro" id="IPR050266">
    <property type="entry name" value="AB_hydrolase_sf"/>
</dbReference>
<reference evidence="2 3" key="1">
    <citation type="submission" date="2018-03" db="EMBL/GenBank/DDBJ databases">
        <title>Genomic Encyclopedia of Archaeal and Bacterial Type Strains, Phase II (KMG-II): from individual species to whole genera.</title>
        <authorList>
            <person name="Goeker M."/>
        </authorList>
    </citation>
    <scope>NUCLEOTIDE SEQUENCE [LARGE SCALE GENOMIC DNA]</scope>
    <source>
        <strain evidence="2 3">DSM 45348</strain>
    </source>
</reference>
<dbReference type="PANTHER" id="PTHR43798">
    <property type="entry name" value="MONOACYLGLYCEROL LIPASE"/>
    <property type="match status" value="1"/>
</dbReference>
<sequence length="246" mass="26361">MDVTFTESGRGRPFLLLHGGGGPQTVIGFADRLAAEHPARVITPTHPGFGGTDRPAELTTIAGLAELYVALLDRLDLREVAVVGNSIGGWIAAEMALLDTARIASVTLVDAVGIEVPGHPVVDFFALTFPEIAQRSYYEPARFLIDPGAMTPQQQAVLAGNREALAVYAGKTSMMDPTLAPRLSGVTVPVRVIWGDHDRIADPDYGRAYAEAIPGAEFVLLPETGHLPQLESPERLIPLVWDASHR</sequence>